<dbReference type="EMBL" id="LHPG02000006">
    <property type="protein sequence ID" value="PRW57708.1"/>
    <property type="molecule type" value="Genomic_DNA"/>
</dbReference>
<evidence type="ECO:0000256" key="1">
    <source>
        <dbReference type="ARBA" id="ARBA00022737"/>
    </source>
</evidence>
<comment type="caution">
    <text evidence="5">The sequence shown here is derived from an EMBL/GenBank/DDBJ whole genome shotgun (WGS) entry which is preliminary data.</text>
</comment>
<accession>A0A2P6TUF5</accession>
<evidence type="ECO:0000256" key="3">
    <source>
        <dbReference type="PROSITE-ProRule" id="PRU00023"/>
    </source>
</evidence>
<dbReference type="InterPro" id="IPR002110">
    <property type="entry name" value="Ankyrin_rpt"/>
</dbReference>
<dbReference type="PROSITE" id="PS50297">
    <property type="entry name" value="ANK_REP_REGION"/>
    <property type="match status" value="1"/>
</dbReference>
<evidence type="ECO:0000313" key="6">
    <source>
        <dbReference type="Proteomes" id="UP000239899"/>
    </source>
</evidence>
<organism evidence="5 6">
    <name type="scientific">Chlorella sorokiniana</name>
    <name type="common">Freshwater green alga</name>
    <dbReference type="NCBI Taxonomy" id="3076"/>
    <lineage>
        <taxon>Eukaryota</taxon>
        <taxon>Viridiplantae</taxon>
        <taxon>Chlorophyta</taxon>
        <taxon>core chlorophytes</taxon>
        <taxon>Trebouxiophyceae</taxon>
        <taxon>Chlorellales</taxon>
        <taxon>Chlorellaceae</taxon>
        <taxon>Chlorella clade</taxon>
        <taxon>Chlorella</taxon>
    </lineage>
</organism>
<sequence>MQLRAALAAAAAGPLLHLPAGTRQPQRCPSAASAAATSAASADTQQPESQQDIGKLAIQAAASPDGPLIWSIKENQLGLLRTLLDAGADPDGAGNEGRTPLMHAVWAGCAPAAELLLERGADVNATDEQKWTPLMWAAASGHAGLEMEQRQPQPEA</sequence>
<dbReference type="PROSITE" id="PS50088">
    <property type="entry name" value="ANK_REPEAT"/>
    <property type="match status" value="1"/>
</dbReference>
<dbReference type="PANTHER" id="PTHR24171">
    <property type="entry name" value="ANKYRIN REPEAT DOMAIN-CONTAINING PROTEIN 39-RELATED"/>
    <property type="match status" value="1"/>
</dbReference>
<evidence type="ECO:0000256" key="2">
    <source>
        <dbReference type="ARBA" id="ARBA00023043"/>
    </source>
</evidence>
<proteinExistence type="predicted"/>
<dbReference type="OrthoDB" id="512202at2759"/>
<keyword evidence="5" id="KW-0477">Merozoite</keyword>
<feature type="compositionally biased region" description="Low complexity" evidence="4">
    <location>
        <begin position="30"/>
        <end position="42"/>
    </location>
</feature>
<evidence type="ECO:0000256" key="4">
    <source>
        <dbReference type="SAM" id="MobiDB-lite"/>
    </source>
</evidence>
<keyword evidence="1" id="KW-0677">Repeat</keyword>
<dbReference type="Gene3D" id="1.25.40.20">
    <property type="entry name" value="Ankyrin repeat-containing domain"/>
    <property type="match status" value="1"/>
</dbReference>
<protein>
    <submittedName>
        <fullName evidence="5">Merozoite surface antigen-2a1 isoform B</fullName>
    </submittedName>
</protein>
<feature type="repeat" description="ANK" evidence="3">
    <location>
        <begin position="96"/>
        <end position="128"/>
    </location>
</feature>
<name>A0A2P6TUF5_CHLSO</name>
<evidence type="ECO:0000313" key="5">
    <source>
        <dbReference type="EMBL" id="PRW57708.1"/>
    </source>
</evidence>
<dbReference type="SUPFAM" id="SSF48403">
    <property type="entry name" value="Ankyrin repeat"/>
    <property type="match status" value="1"/>
</dbReference>
<dbReference type="Proteomes" id="UP000239899">
    <property type="component" value="Unassembled WGS sequence"/>
</dbReference>
<feature type="region of interest" description="Disordered" evidence="4">
    <location>
        <begin position="19"/>
        <end position="50"/>
    </location>
</feature>
<gene>
    <name evidence="5" type="ORF">C2E21_3305</name>
</gene>
<dbReference type="SMART" id="SM00248">
    <property type="entry name" value="ANK"/>
    <property type="match status" value="2"/>
</dbReference>
<dbReference type="STRING" id="3076.A0A2P6TUF5"/>
<dbReference type="PANTHER" id="PTHR24171:SF9">
    <property type="entry name" value="ANKYRIN REPEAT DOMAIN-CONTAINING PROTEIN 39"/>
    <property type="match status" value="1"/>
</dbReference>
<dbReference type="Pfam" id="PF12796">
    <property type="entry name" value="Ank_2"/>
    <property type="match status" value="1"/>
</dbReference>
<dbReference type="AlphaFoldDB" id="A0A2P6TUF5"/>
<keyword evidence="2 3" id="KW-0040">ANK repeat</keyword>
<keyword evidence="6" id="KW-1185">Reference proteome</keyword>
<dbReference type="InterPro" id="IPR036770">
    <property type="entry name" value="Ankyrin_rpt-contain_sf"/>
</dbReference>
<reference evidence="5 6" key="1">
    <citation type="journal article" date="2018" name="Plant J.">
        <title>Genome sequences of Chlorella sorokiniana UTEX 1602 and Micractinium conductrix SAG 241.80: implications to maltose excretion by a green alga.</title>
        <authorList>
            <person name="Arriola M.B."/>
            <person name="Velmurugan N."/>
            <person name="Zhang Y."/>
            <person name="Plunkett M.H."/>
            <person name="Hondzo H."/>
            <person name="Barney B.M."/>
        </authorList>
    </citation>
    <scope>NUCLEOTIDE SEQUENCE [LARGE SCALE GENOMIC DNA]</scope>
    <source>
        <strain evidence="6">UTEX 1602</strain>
    </source>
</reference>